<organism evidence="1">
    <name type="scientific">viral metagenome</name>
    <dbReference type="NCBI Taxonomy" id="1070528"/>
    <lineage>
        <taxon>unclassified sequences</taxon>
        <taxon>metagenomes</taxon>
        <taxon>organismal metagenomes</taxon>
    </lineage>
</organism>
<accession>A0A6C0F893</accession>
<protein>
    <submittedName>
        <fullName evidence="1">Uncharacterized protein</fullName>
    </submittedName>
</protein>
<name>A0A6C0F893_9ZZZZ</name>
<evidence type="ECO:0000313" key="1">
    <source>
        <dbReference type="EMBL" id="QHT37071.1"/>
    </source>
</evidence>
<proteinExistence type="predicted"/>
<dbReference type="AlphaFoldDB" id="A0A6C0F893"/>
<sequence>MPFGSVIYDQSLNSTADSSWSYESYKKIKDASIDLSDLFKNIKIQKSKQNTPTEDSVIHSNKLSYENIID</sequence>
<dbReference type="EMBL" id="MN738789">
    <property type="protein sequence ID" value="QHT37071.1"/>
    <property type="molecule type" value="Genomic_DNA"/>
</dbReference>
<reference evidence="1" key="1">
    <citation type="journal article" date="2020" name="Nature">
        <title>Giant virus diversity and host interactions through global metagenomics.</title>
        <authorList>
            <person name="Schulz F."/>
            <person name="Roux S."/>
            <person name="Paez-Espino D."/>
            <person name="Jungbluth S."/>
            <person name="Walsh D.A."/>
            <person name="Denef V.J."/>
            <person name="McMahon K.D."/>
            <person name="Konstantinidis K.T."/>
            <person name="Eloe-Fadrosh E.A."/>
            <person name="Kyrpides N.C."/>
            <person name="Woyke T."/>
        </authorList>
    </citation>
    <scope>NUCLEOTIDE SEQUENCE</scope>
    <source>
        <strain evidence="1">GVMAG-S-ERX555967-131</strain>
    </source>
</reference>